<proteinExistence type="predicted"/>
<evidence type="ECO:0000313" key="1">
    <source>
        <dbReference type="EMBL" id="CPV43139.1"/>
    </source>
</evidence>
<dbReference type="EMBL" id="CSWP01000002">
    <property type="protein sequence ID" value="CPV43139.1"/>
    <property type="molecule type" value="Genomic_DNA"/>
</dbReference>
<organism evidence="1 2">
    <name type="scientific">Mycobacteroides abscessus</name>
    <dbReference type="NCBI Taxonomy" id="36809"/>
    <lineage>
        <taxon>Bacteria</taxon>
        <taxon>Bacillati</taxon>
        <taxon>Actinomycetota</taxon>
        <taxon>Actinomycetes</taxon>
        <taxon>Mycobacteriales</taxon>
        <taxon>Mycobacteriaceae</taxon>
        <taxon>Mycobacteroides</taxon>
    </lineage>
</organism>
<name>A0A0U0ZKX7_9MYCO</name>
<dbReference type="RefSeq" id="WP_016892583.1">
    <property type="nucleotide sequence ID" value="NZ_CSWP01000002.1"/>
</dbReference>
<accession>A0A0U0ZKX7</accession>
<dbReference type="Proteomes" id="UP000045782">
    <property type="component" value="Unassembled WGS sequence"/>
</dbReference>
<sequence length="57" mass="6594">MTNRPVFTRNWDTRRQATTYKVAIEGTHKFLLFSEDSLNDLLTQIEAVKGTNDNQHA</sequence>
<reference evidence="1 2" key="1">
    <citation type="submission" date="2015-03" db="EMBL/GenBank/DDBJ databases">
        <authorList>
            <person name="Murphy D."/>
        </authorList>
    </citation>
    <scope>NUCLEOTIDE SEQUENCE [LARGE SCALE GENOMIC DNA]</scope>
    <source>
        <strain evidence="1 2">PAP088</strain>
    </source>
</reference>
<evidence type="ECO:0000313" key="2">
    <source>
        <dbReference type="Proteomes" id="UP000045782"/>
    </source>
</evidence>
<protein>
    <submittedName>
        <fullName evidence="1">Uncharacterized protein</fullName>
    </submittedName>
</protein>
<gene>
    <name evidence="1" type="ORF">ERS075579_01463</name>
</gene>
<dbReference type="AlphaFoldDB" id="A0A0U0ZKX7"/>